<evidence type="ECO:0000313" key="6">
    <source>
        <dbReference type="EMBL" id="EFA83359.1"/>
    </source>
</evidence>
<evidence type="ECO:0000256" key="3">
    <source>
        <dbReference type="ARBA" id="ARBA00023172"/>
    </source>
</evidence>
<comment type="caution">
    <text evidence="6">The sequence shown here is derived from an EMBL/GenBank/DDBJ whole genome shotgun (WGS) entry which is preliminary data.</text>
</comment>
<keyword evidence="3" id="KW-0233">DNA recombination</keyword>
<dbReference type="PANTHER" id="PTHR12132">
    <property type="entry name" value="DNA REPAIR AND RECOMBINATION PROTEIN RAD52, RAD59"/>
    <property type="match status" value="1"/>
</dbReference>
<evidence type="ECO:0000256" key="4">
    <source>
        <dbReference type="ARBA" id="ARBA00023204"/>
    </source>
</evidence>
<dbReference type="Pfam" id="PF04098">
    <property type="entry name" value="Rad52_Rad22"/>
    <property type="match status" value="1"/>
</dbReference>
<protein>
    <submittedName>
        <fullName evidence="6">Uncharacterized protein</fullName>
    </submittedName>
</protein>
<dbReference type="RefSeq" id="XP_020435476.1">
    <property type="nucleotide sequence ID" value="XM_020575062.1"/>
</dbReference>
<comment type="similarity">
    <text evidence="1">Belongs to the RAD52 family.</text>
</comment>
<dbReference type="AlphaFoldDB" id="D3B661"/>
<name>D3B661_HETP5</name>
<feature type="compositionally biased region" description="Polar residues" evidence="5">
    <location>
        <begin position="264"/>
        <end position="287"/>
    </location>
</feature>
<dbReference type="PANTHER" id="PTHR12132:SF1">
    <property type="entry name" value="DNA REPAIR PROTEIN RAD52 HOMOLOG"/>
    <property type="match status" value="1"/>
</dbReference>
<dbReference type="GO" id="GO:0005634">
    <property type="term" value="C:nucleus"/>
    <property type="evidence" value="ECO:0007669"/>
    <property type="project" value="TreeGrafter"/>
</dbReference>
<dbReference type="STRING" id="670386.D3B661"/>
<dbReference type="Gene3D" id="3.30.390.80">
    <property type="entry name" value="DNA repair protein Rad52/59/22"/>
    <property type="match status" value="1"/>
</dbReference>
<dbReference type="GO" id="GO:0006312">
    <property type="term" value="P:mitotic recombination"/>
    <property type="evidence" value="ECO:0007669"/>
    <property type="project" value="TreeGrafter"/>
</dbReference>
<keyword evidence="7" id="KW-1185">Reference proteome</keyword>
<dbReference type="FunFam" id="3.30.390.80:FF:000001">
    <property type="entry name" value="DNA repair protein RAD52 homolog"/>
    <property type="match status" value="1"/>
</dbReference>
<sequence>MNNNNNNNNQQIVAVAAATAVIDNIGNQKNDMTLDIAQQPFGSRSFSDEQKSLITALLNKDIPQKHTQTRPGAEGHSYVYVKTDQVIAEANRIFGSDGWSFQVLASEQQLEEEYDDCVKVGFWAHIRIILRDGTFREDVGYSVMTKKKADSQFDLLFGNCRKSAVSDALKRALRLFGRALGNHVNINNQTVIKSTPQQQIAQQQQSNQQAIQSISDEHFEYFDDLDSNNDVNVKSEPMQQQKLQQQQQFNNNSNTIKKPMPTMPVTTSTGNNNNHNISKVTMDNNQATTTTTTTTTNNSSNGSNGSGSSTKVSPLSSNRHHPYPQGMKPMPLRPMNLQAQVQTQQQQQQLQQHQHQPSHLQEYNGSFEFDFNESLVTSVK</sequence>
<dbReference type="InterPro" id="IPR041247">
    <property type="entry name" value="Rad52_fam"/>
</dbReference>
<dbReference type="GO" id="GO:0000724">
    <property type="term" value="P:double-strand break repair via homologous recombination"/>
    <property type="evidence" value="ECO:0007669"/>
    <property type="project" value="TreeGrafter"/>
</dbReference>
<dbReference type="InterPro" id="IPR042525">
    <property type="entry name" value="Rad52_Rad59_Rad22_sf"/>
</dbReference>
<dbReference type="SUPFAM" id="SSF54768">
    <property type="entry name" value="dsRNA-binding domain-like"/>
    <property type="match status" value="1"/>
</dbReference>
<dbReference type="OMA" id="FRETIGC"/>
<dbReference type="GeneID" id="31359639"/>
<gene>
    <name evidence="6" type="ORF">PPL_04152</name>
</gene>
<proteinExistence type="inferred from homology"/>
<feature type="region of interest" description="Disordered" evidence="5">
    <location>
        <begin position="224"/>
        <end position="332"/>
    </location>
</feature>
<evidence type="ECO:0000256" key="5">
    <source>
        <dbReference type="SAM" id="MobiDB-lite"/>
    </source>
</evidence>
<feature type="compositionally biased region" description="Low complexity" evidence="5">
    <location>
        <begin position="239"/>
        <end position="248"/>
    </location>
</feature>
<reference evidence="6 7" key="1">
    <citation type="journal article" date="2011" name="Genome Res.">
        <title>Phylogeny-wide analysis of social amoeba genomes highlights ancient origins for complex intercellular communication.</title>
        <authorList>
            <person name="Heidel A.J."/>
            <person name="Lawal H.M."/>
            <person name="Felder M."/>
            <person name="Schilde C."/>
            <person name="Helps N.R."/>
            <person name="Tunggal B."/>
            <person name="Rivero F."/>
            <person name="John U."/>
            <person name="Schleicher M."/>
            <person name="Eichinger L."/>
            <person name="Platzer M."/>
            <person name="Noegel A.A."/>
            <person name="Schaap P."/>
            <person name="Gloeckner G."/>
        </authorList>
    </citation>
    <scope>NUCLEOTIDE SEQUENCE [LARGE SCALE GENOMIC DNA]</scope>
    <source>
        <strain evidence="7">ATCC 26659 / Pp 5 / PN500</strain>
    </source>
</reference>
<evidence type="ECO:0000313" key="7">
    <source>
        <dbReference type="Proteomes" id="UP000001396"/>
    </source>
</evidence>
<feature type="compositionally biased region" description="Low complexity" evidence="5">
    <location>
        <begin position="288"/>
        <end position="310"/>
    </location>
</feature>
<dbReference type="GO" id="GO:0045002">
    <property type="term" value="P:double-strand break repair via single-strand annealing"/>
    <property type="evidence" value="ECO:0007669"/>
    <property type="project" value="TreeGrafter"/>
</dbReference>
<dbReference type="InParanoid" id="D3B661"/>
<dbReference type="Proteomes" id="UP000001396">
    <property type="component" value="Unassembled WGS sequence"/>
</dbReference>
<evidence type="ECO:0000256" key="2">
    <source>
        <dbReference type="ARBA" id="ARBA00022763"/>
    </source>
</evidence>
<dbReference type="EMBL" id="ADBJ01000017">
    <property type="protein sequence ID" value="EFA83359.1"/>
    <property type="molecule type" value="Genomic_DNA"/>
</dbReference>
<keyword evidence="2" id="KW-0227">DNA damage</keyword>
<dbReference type="InterPro" id="IPR007232">
    <property type="entry name" value="Rad52_Rad59_Rad22"/>
</dbReference>
<accession>D3B661</accession>
<organism evidence="6 7">
    <name type="scientific">Heterostelium pallidum (strain ATCC 26659 / Pp 5 / PN500)</name>
    <name type="common">Cellular slime mold</name>
    <name type="synonym">Polysphondylium pallidum</name>
    <dbReference type="NCBI Taxonomy" id="670386"/>
    <lineage>
        <taxon>Eukaryota</taxon>
        <taxon>Amoebozoa</taxon>
        <taxon>Evosea</taxon>
        <taxon>Eumycetozoa</taxon>
        <taxon>Dictyostelia</taxon>
        <taxon>Acytosteliales</taxon>
        <taxon>Acytosteliaceae</taxon>
        <taxon>Heterostelium</taxon>
    </lineage>
</organism>
<evidence type="ECO:0000256" key="1">
    <source>
        <dbReference type="ARBA" id="ARBA00006638"/>
    </source>
</evidence>
<keyword evidence="4" id="KW-0234">DNA repair</keyword>